<gene>
    <name evidence="4" type="ORF">GC096_27570</name>
</gene>
<sequence length="223" mass="24817">MSQTNVWDKVDQYITERLIENDAILEKVLSTNQKAGLPAYDVSPTQGKFLNLLIQMQRSNRILEIGTLGGYSTIWMARALSAEGKIVTLELDPHHAQVAAANLCLAEVQDKVELRVGDALEQLSQMSNEVIEPFDFIFIDADKPNNPNYLKWALHFSKPGTVIIGDNVIREGEVINENSQDPRVQGVREFYDLLADEDRIAATAIQTVGSKGYDGFVFGFVTS</sequence>
<keyword evidence="1 4" id="KW-0489">Methyltransferase</keyword>
<accession>A0ABX1XIV9</accession>
<name>A0ABX1XIV9_9BACL</name>
<dbReference type="GO" id="GO:0008168">
    <property type="term" value="F:methyltransferase activity"/>
    <property type="evidence" value="ECO:0007669"/>
    <property type="project" value="UniProtKB-KW"/>
</dbReference>
<evidence type="ECO:0000256" key="1">
    <source>
        <dbReference type="ARBA" id="ARBA00022603"/>
    </source>
</evidence>
<evidence type="ECO:0000313" key="4">
    <source>
        <dbReference type="EMBL" id="NOU67790.1"/>
    </source>
</evidence>
<comment type="caution">
    <text evidence="4">The sequence shown here is derived from an EMBL/GenBank/DDBJ whole genome shotgun (WGS) entry which is preliminary data.</text>
</comment>
<dbReference type="Proteomes" id="UP000653578">
    <property type="component" value="Unassembled WGS sequence"/>
</dbReference>
<dbReference type="PANTHER" id="PTHR10509">
    <property type="entry name" value="O-METHYLTRANSFERASE-RELATED"/>
    <property type="match status" value="1"/>
</dbReference>
<dbReference type="PROSITE" id="PS51682">
    <property type="entry name" value="SAM_OMT_I"/>
    <property type="match status" value="1"/>
</dbReference>
<organism evidence="4 5">
    <name type="scientific">Paenibacillus plantarum</name>
    <dbReference type="NCBI Taxonomy" id="2654975"/>
    <lineage>
        <taxon>Bacteria</taxon>
        <taxon>Bacillati</taxon>
        <taxon>Bacillota</taxon>
        <taxon>Bacilli</taxon>
        <taxon>Bacillales</taxon>
        <taxon>Paenibacillaceae</taxon>
        <taxon>Paenibacillus</taxon>
    </lineage>
</organism>
<dbReference type="Pfam" id="PF01596">
    <property type="entry name" value="Methyltransf_3"/>
    <property type="match status" value="1"/>
</dbReference>
<keyword evidence="5" id="KW-1185">Reference proteome</keyword>
<dbReference type="GO" id="GO:0032259">
    <property type="term" value="P:methylation"/>
    <property type="evidence" value="ECO:0007669"/>
    <property type="project" value="UniProtKB-KW"/>
</dbReference>
<protein>
    <submittedName>
        <fullName evidence="4">Methyltransferase</fullName>
    </submittedName>
</protein>
<dbReference type="CDD" id="cd02440">
    <property type="entry name" value="AdoMet_MTases"/>
    <property type="match status" value="1"/>
</dbReference>
<dbReference type="Gene3D" id="3.40.50.150">
    <property type="entry name" value="Vaccinia Virus protein VP39"/>
    <property type="match status" value="1"/>
</dbReference>
<evidence type="ECO:0000256" key="3">
    <source>
        <dbReference type="ARBA" id="ARBA00022691"/>
    </source>
</evidence>
<evidence type="ECO:0000313" key="5">
    <source>
        <dbReference type="Proteomes" id="UP000653578"/>
    </source>
</evidence>
<keyword evidence="3" id="KW-0949">S-adenosyl-L-methionine</keyword>
<evidence type="ECO:0000256" key="2">
    <source>
        <dbReference type="ARBA" id="ARBA00022679"/>
    </source>
</evidence>
<dbReference type="SUPFAM" id="SSF53335">
    <property type="entry name" value="S-adenosyl-L-methionine-dependent methyltransferases"/>
    <property type="match status" value="1"/>
</dbReference>
<proteinExistence type="predicted"/>
<reference evidence="4 5" key="1">
    <citation type="submission" date="2019-10" db="EMBL/GenBank/DDBJ databases">
        <title>Description of Paenibacillus humi sp. nov.</title>
        <authorList>
            <person name="Carlier A."/>
            <person name="Qi S."/>
        </authorList>
    </citation>
    <scope>NUCLEOTIDE SEQUENCE [LARGE SCALE GENOMIC DNA]</scope>
    <source>
        <strain evidence="4 5">LMG 31461</strain>
    </source>
</reference>
<keyword evidence="2" id="KW-0808">Transferase</keyword>
<dbReference type="RefSeq" id="WP_171634742.1">
    <property type="nucleotide sequence ID" value="NZ_WHNY01000074.1"/>
</dbReference>
<dbReference type="PANTHER" id="PTHR10509:SF14">
    <property type="entry name" value="CAFFEOYL-COA O-METHYLTRANSFERASE 3-RELATED"/>
    <property type="match status" value="1"/>
</dbReference>
<dbReference type="InterPro" id="IPR029063">
    <property type="entry name" value="SAM-dependent_MTases_sf"/>
</dbReference>
<dbReference type="EMBL" id="WHNY01000074">
    <property type="protein sequence ID" value="NOU67790.1"/>
    <property type="molecule type" value="Genomic_DNA"/>
</dbReference>
<dbReference type="InterPro" id="IPR050362">
    <property type="entry name" value="Cation-dep_OMT"/>
</dbReference>
<dbReference type="InterPro" id="IPR002935">
    <property type="entry name" value="SAM_O-MeTrfase"/>
</dbReference>